<organism evidence="2 3">
    <name type="scientific">Gonapodya prolifera (strain JEL478)</name>
    <name type="common">Monoblepharis prolifera</name>
    <dbReference type="NCBI Taxonomy" id="1344416"/>
    <lineage>
        <taxon>Eukaryota</taxon>
        <taxon>Fungi</taxon>
        <taxon>Fungi incertae sedis</taxon>
        <taxon>Chytridiomycota</taxon>
        <taxon>Chytridiomycota incertae sedis</taxon>
        <taxon>Monoblepharidomycetes</taxon>
        <taxon>Monoblepharidales</taxon>
        <taxon>Gonapodyaceae</taxon>
        <taxon>Gonapodya</taxon>
    </lineage>
</organism>
<sequence length="152" mass="17351">MKPRSNVLEDGTGVSRTPPAGDTVRSILHIQRAPHLDNRSCSPPTLKKSLSGRNCLTNKSNRSDGDVFFNRSRLSGSSEFTTSERTRIWWRCQNVVTFFSITWLSWTRWLCSTVYVRTQLNQDVNTPVKDPLNDGRAVLGNRHDFKEYAPHT</sequence>
<protein>
    <submittedName>
        <fullName evidence="2">Uncharacterized protein</fullName>
    </submittedName>
</protein>
<dbReference type="AlphaFoldDB" id="A0A139B025"/>
<proteinExistence type="predicted"/>
<dbReference type="Proteomes" id="UP000070544">
    <property type="component" value="Unassembled WGS sequence"/>
</dbReference>
<evidence type="ECO:0000313" key="3">
    <source>
        <dbReference type="Proteomes" id="UP000070544"/>
    </source>
</evidence>
<reference evidence="2 3" key="1">
    <citation type="journal article" date="2015" name="Genome Biol. Evol.">
        <title>Phylogenomic analyses indicate that early fungi evolved digesting cell walls of algal ancestors of land plants.</title>
        <authorList>
            <person name="Chang Y."/>
            <person name="Wang S."/>
            <person name="Sekimoto S."/>
            <person name="Aerts A.L."/>
            <person name="Choi C."/>
            <person name="Clum A."/>
            <person name="LaButti K.M."/>
            <person name="Lindquist E.A."/>
            <person name="Yee Ngan C."/>
            <person name="Ohm R.A."/>
            <person name="Salamov A.A."/>
            <person name="Grigoriev I.V."/>
            <person name="Spatafora J.W."/>
            <person name="Berbee M.L."/>
        </authorList>
    </citation>
    <scope>NUCLEOTIDE SEQUENCE [LARGE SCALE GENOMIC DNA]</scope>
    <source>
        <strain evidence="2 3">JEL478</strain>
    </source>
</reference>
<evidence type="ECO:0000256" key="1">
    <source>
        <dbReference type="SAM" id="MobiDB-lite"/>
    </source>
</evidence>
<evidence type="ECO:0000313" key="2">
    <source>
        <dbReference type="EMBL" id="KXS22346.1"/>
    </source>
</evidence>
<gene>
    <name evidence="2" type="ORF">M427DRAFT_50680</name>
</gene>
<name>A0A139B025_GONPJ</name>
<accession>A0A139B025</accession>
<feature type="region of interest" description="Disordered" evidence="1">
    <location>
        <begin position="1"/>
        <end position="21"/>
    </location>
</feature>
<keyword evidence="3" id="KW-1185">Reference proteome</keyword>
<dbReference type="EMBL" id="KQ965731">
    <property type="protein sequence ID" value="KXS22346.1"/>
    <property type="molecule type" value="Genomic_DNA"/>
</dbReference>